<dbReference type="Proteomes" id="UP000294321">
    <property type="component" value="Chromosome"/>
</dbReference>
<feature type="transmembrane region" description="Helical" evidence="1">
    <location>
        <begin position="143"/>
        <end position="162"/>
    </location>
</feature>
<dbReference type="EMBL" id="CP034726">
    <property type="protein sequence ID" value="QBP18448.1"/>
    <property type="molecule type" value="Genomic_DNA"/>
</dbReference>
<sequence>MHIFNSYYQKVTHNKYLFNLSIIISFLLISFVSIICLLHSHIIYGGNGIDGGYDMMFHFQRVEDLSRAIQSGHLLPRLTFNAMSSNGNAVMQFYPYITLYPIAIFFILFRPTISSIYFAFMILVFVGLIISYYSSKSISHNKLISYTFAILYCTSSMIMFYALEAIDLGVLMAMLFLPLAIFGFLNLLHDGSWMELTIGLILLIFSHVLTSLLLIVTLLIWALCDYKKFDVAKIISVAKIFVITVLCTAIWWLPCLYLMMKNNLRYPRNFDLVGATDIVHLITVGLHDNIQMSDMISFFAVIGLILSLVFWKKLDDDTKGLAFVSITTLILTTGILPWSQLGVAPWIILARTPLAILQFCWRLDVIPELCLMYIASVCLVKYLNIRKLVVPAVIILAVILQINNQFQVLNSAKGANVLPINRYIFHRDRIKYSKNRYYINRDSQLKYVLRSRTSASTIPDYYPAASQPMNLFISESNGSYLGVKTVHFRSLNNGYYNIHVKPNAIYNLNLPIVKYNGIRYQIYLGNKRIHSSYGKDHLLVTKVLHHGYYKLHIKVIYPHIINASKYLTILGFLIFIAYFVMAELDYRKEGRLSD</sequence>
<dbReference type="OrthoDB" id="9784157at2"/>
<feature type="transmembrane region" description="Helical" evidence="1">
    <location>
        <begin position="115"/>
        <end position="134"/>
    </location>
</feature>
<dbReference type="KEGG" id="lji:ELX58_04705"/>
<gene>
    <name evidence="2" type="ORF">ELX58_04705</name>
</gene>
<evidence type="ECO:0008006" key="4">
    <source>
        <dbReference type="Google" id="ProtNLM"/>
    </source>
</evidence>
<feature type="transmembrane region" description="Helical" evidence="1">
    <location>
        <begin position="168"/>
        <end position="188"/>
    </location>
</feature>
<keyword evidence="1" id="KW-0472">Membrane</keyword>
<dbReference type="RefSeq" id="WP_133442007.1">
    <property type="nucleotide sequence ID" value="NZ_CP034726.1"/>
</dbReference>
<feature type="transmembrane region" description="Helical" evidence="1">
    <location>
        <begin position="93"/>
        <end position="109"/>
    </location>
</feature>
<keyword evidence="3" id="KW-1185">Reference proteome</keyword>
<evidence type="ECO:0000313" key="3">
    <source>
        <dbReference type="Proteomes" id="UP000294321"/>
    </source>
</evidence>
<feature type="transmembrane region" description="Helical" evidence="1">
    <location>
        <begin position="200"/>
        <end position="222"/>
    </location>
</feature>
<feature type="transmembrane region" description="Helical" evidence="1">
    <location>
        <begin position="361"/>
        <end position="382"/>
    </location>
</feature>
<evidence type="ECO:0000256" key="1">
    <source>
        <dbReference type="SAM" id="Phobius"/>
    </source>
</evidence>
<reference evidence="3" key="1">
    <citation type="submission" date="2018-12" db="EMBL/GenBank/DDBJ databases">
        <title>A new species of lactobacillus.</title>
        <authorList>
            <person name="Jian Y."/>
            <person name="Xin L."/>
            <person name="Hong Z.J."/>
            <person name="Ming L.Z."/>
            <person name="Hong X.Z."/>
        </authorList>
    </citation>
    <scope>NUCLEOTIDE SEQUENCE [LARGE SCALE GENOMIC DNA]</scope>
    <source>
        <strain evidence="3">HSLZ-75</strain>
    </source>
</reference>
<organism evidence="2 3">
    <name type="scientific">Acetilactobacillus jinshanensis</name>
    <dbReference type="NCBI Taxonomy" id="1720083"/>
    <lineage>
        <taxon>Bacteria</taxon>
        <taxon>Bacillati</taxon>
        <taxon>Bacillota</taxon>
        <taxon>Bacilli</taxon>
        <taxon>Lactobacillales</taxon>
        <taxon>Lactobacillaceae</taxon>
        <taxon>Acetilactobacillus</taxon>
    </lineage>
</organism>
<feature type="transmembrane region" description="Helical" evidence="1">
    <location>
        <begin position="566"/>
        <end position="584"/>
    </location>
</feature>
<proteinExistence type="predicted"/>
<protein>
    <recommendedName>
        <fullName evidence="4">Membrane protein 6-pyruvoyl-tetrahydropterin synthase-related domain-containing protein</fullName>
    </recommendedName>
</protein>
<name>A0A4P6ZL99_9LACO</name>
<feature type="transmembrane region" description="Helical" evidence="1">
    <location>
        <begin position="234"/>
        <end position="259"/>
    </location>
</feature>
<dbReference type="AlphaFoldDB" id="A0A4P6ZL99"/>
<keyword evidence="1" id="KW-1133">Transmembrane helix</keyword>
<feature type="transmembrane region" description="Helical" evidence="1">
    <location>
        <begin position="16"/>
        <end position="38"/>
    </location>
</feature>
<accession>A0A4P6ZL99</accession>
<keyword evidence="1" id="KW-0812">Transmembrane</keyword>
<feature type="transmembrane region" description="Helical" evidence="1">
    <location>
        <begin position="295"/>
        <end position="311"/>
    </location>
</feature>
<feature type="transmembrane region" description="Helical" evidence="1">
    <location>
        <begin position="323"/>
        <end position="349"/>
    </location>
</feature>
<evidence type="ECO:0000313" key="2">
    <source>
        <dbReference type="EMBL" id="QBP18448.1"/>
    </source>
</evidence>